<dbReference type="OrthoDB" id="286395at2759"/>
<dbReference type="OMA" id="LCHISFG"/>
<dbReference type="EMBL" id="JAPDFW010000070">
    <property type="protein sequence ID" value="KAJ5074581.1"/>
    <property type="molecule type" value="Genomic_DNA"/>
</dbReference>
<organism evidence="8 9">
    <name type="scientific">Anaeramoeba ignava</name>
    <name type="common">Anaerobic marine amoeba</name>
    <dbReference type="NCBI Taxonomy" id="1746090"/>
    <lineage>
        <taxon>Eukaryota</taxon>
        <taxon>Metamonada</taxon>
        <taxon>Anaeramoebidae</taxon>
        <taxon>Anaeramoeba</taxon>
    </lineage>
</organism>
<evidence type="ECO:0000256" key="2">
    <source>
        <dbReference type="ARBA" id="ARBA00009436"/>
    </source>
</evidence>
<keyword evidence="9" id="KW-1185">Reference proteome</keyword>
<proteinExistence type="inferred from homology"/>
<feature type="transmembrane region" description="Helical" evidence="7">
    <location>
        <begin position="112"/>
        <end position="136"/>
    </location>
</feature>
<evidence type="ECO:0000313" key="8">
    <source>
        <dbReference type="EMBL" id="KAJ5074581.1"/>
    </source>
</evidence>
<evidence type="ECO:0000256" key="6">
    <source>
        <dbReference type="ARBA" id="ARBA00023136"/>
    </source>
</evidence>
<evidence type="ECO:0000256" key="5">
    <source>
        <dbReference type="ARBA" id="ARBA00022989"/>
    </source>
</evidence>
<dbReference type="PANTHER" id="PTHR12906:SF0">
    <property type="entry name" value="GEL COMPLEX SUBUNIT OPTI"/>
    <property type="match status" value="1"/>
</dbReference>
<feature type="transmembrane region" description="Helical" evidence="7">
    <location>
        <begin position="58"/>
        <end position="76"/>
    </location>
</feature>
<gene>
    <name evidence="8" type="ORF">M0811_01212</name>
</gene>
<dbReference type="GO" id="GO:0005739">
    <property type="term" value="C:mitochondrion"/>
    <property type="evidence" value="ECO:0007669"/>
    <property type="project" value="GOC"/>
</dbReference>
<protein>
    <submittedName>
        <fullName evidence="8">Protein c20orf24 rab5-interacting protein</fullName>
    </submittedName>
</protein>
<evidence type="ECO:0000256" key="7">
    <source>
        <dbReference type="SAM" id="Phobius"/>
    </source>
</evidence>
<dbReference type="InterPro" id="IPR029008">
    <property type="entry name" value="EMC6-like"/>
</dbReference>
<keyword evidence="3 7" id="KW-0812">Transmembrane</keyword>
<name>A0A9Q0LL19_ANAIG</name>
<dbReference type="GO" id="GO:0005789">
    <property type="term" value="C:endoplasmic reticulum membrane"/>
    <property type="evidence" value="ECO:0007669"/>
    <property type="project" value="UniProtKB-SubCell"/>
</dbReference>
<comment type="subcellular location">
    <subcellularLocation>
        <location evidence="1">Endoplasmic reticulum membrane</location>
        <topology evidence="1">Multi-pass membrane protein</topology>
    </subcellularLocation>
</comment>
<evidence type="ECO:0000313" key="9">
    <source>
        <dbReference type="Proteomes" id="UP001149090"/>
    </source>
</evidence>
<dbReference type="Proteomes" id="UP001149090">
    <property type="component" value="Unassembled WGS sequence"/>
</dbReference>
<comment type="caution">
    <text evidence="8">The sequence shown here is derived from an EMBL/GenBank/DDBJ whole genome shotgun (WGS) entry which is preliminary data.</text>
</comment>
<reference evidence="8" key="1">
    <citation type="submission" date="2022-10" db="EMBL/GenBank/DDBJ databases">
        <title>Novel sulphate-reducing endosymbionts in the free-living metamonad Anaeramoeba.</title>
        <authorList>
            <person name="Jerlstrom-Hultqvist J."/>
            <person name="Cepicka I."/>
            <person name="Gallot-Lavallee L."/>
            <person name="Salas-Leiva D."/>
            <person name="Curtis B.A."/>
            <person name="Zahonova K."/>
            <person name="Pipaliya S."/>
            <person name="Dacks J."/>
            <person name="Roger A.J."/>
        </authorList>
    </citation>
    <scope>NUCLEOTIDE SEQUENCE</scope>
    <source>
        <strain evidence="8">BMAN</strain>
    </source>
</reference>
<comment type="similarity">
    <text evidence="2">Belongs to the EMC6 family.</text>
</comment>
<evidence type="ECO:0000256" key="4">
    <source>
        <dbReference type="ARBA" id="ARBA00022824"/>
    </source>
</evidence>
<keyword evidence="6 7" id="KW-0472">Membrane</keyword>
<dbReference type="GO" id="GO:0097250">
    <property type="term" value="P:mitochondrial respirasome assembly"/>
    <property type="evidence" value="ECO:0007669"/>
    <property type="project" value="InterPro"/>
</dbReference>
<dbReference type="InterPro" id="IPR010742">
    <property type="entry name" value="RCAF1"/>
</dbReference>
<evidence type="ECO:0000256" key="3">
    <source>
        <dbReference type="ARBA" id="ARBA00022692"/>
    </source>
</evidence>
<keyword evidence="5 7" id="KW-1133">Transmembrane helix</keyword>
<dbReference type="PANTHER" id="PTHR12906">
    <property type="entry name" value="PROTEIN C20ORF24 RAB5-INTERACTING PROTEIN"/>
    <property type="match status" value="1"/>
</dbReference>
<dbReference type="Pfam" id="PF07019">
    <property type="entry name" value="EMC6"/>
    <property type="match status" value="1"/>
</dbReference>
<evidence type="ECO:0000256" key="1">
    <source>
        <dbReference type="ARBA" id="ARBA00004477"/>
    </source>
</evidence>
<accession>A0A9Q0LL19</accession>
<keyword evidence="4" id="KW-0256">Endoplasmic reticulum</keyword>
<dbReference type="AlphaFoldDB" id="A0A9Q0LL19"/>
<sequence length="143" mass="16911">MQKKIEKQQRKKQAKNQEIKQESILQFKEKWENIQKLFRNFYKNEDTIEWQKEDLQEILLWTRFIISFVLGILFGLIPLTGFIAIALYLLVSVGFLEIYCRKKHHLDPEDFGSAFTFASAGLMPSSALFLLIWIIVYSNFNSI</sequence>